<dbReference type="AlphaFoldDB" id="A0A833REC0"/>
<dbReference type="OrthoDB" id="1908104at2759"/>
<feature type="signal peptide" evidence="4">
    <location>
        <begin position="1"/>
        <end position="21"/>
    </location>
</feature>
<gene>
    <name evidence="6" type="ORF">FCM35_KLT17809</name>
</gene>
<feature type="domain" description="Cystatin" evidence="5">
    <location>
        <begin position="45"/>
        <end position="145"/>
    </location>
</feature>
<dbReference type="InterPro" id="IPR046350">
    <property type="entry name" value="Cystatin_sf"/>
</dbReference>
<reference evidence="6" key="1">
    <citation type="submission" date="2020-01" db="EMBL/GenBank/DDBJ databases">
        <title>Genome sequence of Kobresia littledalei, the first chromosome-level genome in the family Cyperaceae.</title>
        <authorList>
            <person name="Qu G."/>
        </authorList>
    </citation>
    <scope>NUCLEOTIDE SEQUENCE</scope>
    <source>
        <strain evidence="6">C.B.Clarke</strain>
        <tissue evidence="6">Leaf</tissue>
    </source>
</reference>
<dbReference type="GO" id="GO:0004869">
    <property type="term" value="F:cysteine-type endopeptidase inhibitor activity"/>
    <property type="evidence" value="ECO:0007669"/>
    <property type="project" value="UniProtKB-KW"/>
</dbReference>
<accession>A0A833REC0</accession>
<evidence type="ECO:0000256" key="4">
    <source>
        <dbReference type="SAM" id="SignalP"/>
    </source>
</evidence>
<dbReference type="InterPro" id="IPR018073">
    <property type="entry name" value="Prot_inh_cystat_CS"/>
</dbReference>
<organism evidence="6 7">
    <name type="scientific">Carex littledalei</name>
    <dbReference type="NCBI Taxonomy" id="544730"/>
    <lineage>
        <taxon>Eukaryota</taxon>
        <taxon>Viridiplantae</taxon>
        <taxon>Streptophyta</taxon>
        <taxon>Embryophyta</taxon>
        <taxon>Tracheophyta</taxon>
        <taxon>Spermatophyta</taxon>
        <taxon>Magnoliopsida</taxon>
        <taxon>Liliopsida</taxon>
        <taxon>Poales</taxon>
        <taxon>Cyperaceae</taxon>
        <taxon>Cyperoideae</taxon>
        <taxon>Cariceae</taxon>
        <taxon>Carex</taxon>
        <taxon>Carex subgen. Euthyceras</taxon>
    </lineage>
</organism>
<evidence type="ECO:0000256" key="1">
    <source>
        <dbReference type="ARBA" id="ARBA00007233"/>
    </source>
</evidence>
<dbReference type="Gene3D" id="3.10.450.10">
    <property type="match status" value="1"/>
</dbReference>
<evidence type="ECO:0000313" key="6">
    <source>
        <dbReference type="EMBL" id="KAF3337222.1"/>
    </source>
</evidence>
<keyword evidence="3" id="KW-0789">Thiol protease inhibitor</keyword>
<comment type="similarity">
    <text evidence="1">Belongs to the cystatin family. Phytocystatin subfamily.</text>
</comment>
<evidence type="ECO:0000256" key="3">
    <source>
        <dbReference type="ARBA" id="ARBA00022704"/>
    </source>
</evidence>
<evidence type="ECO:0000256" key="2">
    <source>
        <dbReference type="ARBA" id="ARBA00022690"/>
    </source>
</evidence>
<dbReference type="Proteomes" id="UP000623129">
    <property type="component" value="Unassembled WGS sequence"/>
</dbReference>
<dbReference type="CDD" id="cd00042">
    <property type="entry name" value="CY"/>
    <property type="match status" value="1"/>
</dbReference>
<keyword evidence="7" id="KW-1185">Reference proteome</keyword>
<evidence type="ECO:0000313" key="7">
    <source>
        <dbReference type="Proteomes" id="UP000623129"/>
    </source>
</evidence>
<name>A0A833REC0_9POAL</name>
<proteinExistence type="inferred from homology"/>
<keyword evidence="4" id="KW-0732">Signal</keyword>
<comment type="caution">
    <text evidence="6">The sequence shown here is derived from an EMBL/GenBank/DDBJ whole genome shotgun (WGS) entry which is preliminary data.</text>
</comment>
<dbReference type="InterPro" id="IPR000010">
    <property type="entry name" value="Cystatin_dom"/>
</dbReference>
<keyword evidence="2" id="KW-0646">Protease inhibitor</keyword>
<dbReference type="PROSITE" id="PS00287">
    <property type="entry name" value="CYSTATIN"/>
    <property type="match status" value="1"/>
</dbReference>
<dbReference type="PANTHER" id="PTHR47373">
    <property type="entry name" value="CYSTEINE PROTEINASE INHIBITOR 2"/>
    <property type="match status" value="1"/>
</dbReference>
<dbReference type="SUPFAM" id="SSF54403">
    <property type="entry name" value="Cystatin/monellin"/>
    <property type="match status" value="1"/>
</dbReference>
<dbReference type="Pfam" id="PF16845">
    <property type="entry name" value="SQAPI"/>
    <property type="match status" value="1"/>
</dbReference>
<protein>
    <submittedName>
        <fullName evidence="6">Cysteine proteinase inhibitor 5</fullName>
    </submittedName>
</protein>
<evidence type="ECO:0000259" key="5">
    <source>
        <dbReference type="SMART" id="SM00043"/>
    </source>
</evidence>
<dbReference type="EMBL" id="SWLB01000006">
    <property type="protein sequence ID" value="KAF3337222.1"/>
    <property type="molecule type" value="Genomic_DNA"/>
</dbReference>
<feature type="chain" id="PRO_5032398300" evidence="4">
    <location>
        <begin position="22"/>
        <end position="148"/>
    </location>
</feature>
<sequence length="148" mass="16478">MALNSFLLLNLLLLSLTLSTAFQIGLIRLVRGDADSGTGTISPGRKVGGRSEVKNVESNKDVQELGRFAVQEYNRKLEENHKASEPLLSFSQVVEAQRQVVSGLKYYMRIVVHENTESHGKRVFDAVVVVKPWLGSRLLVSFVPTERP</sequence>
<dbReference type="PANTHER" id="PTHR47373:SF1">
    <property type="entry name" value="CYSTEINE PROTEINASE INHIBITOR 2"/>
    <property type="match status" value="1"/>
</dbReference>
<dbReference type="SMART" id="SM00043">
    <property type="entry name" value="CY"/>
    <property type="match status" value="1"/>
</dbReference>